<accession>A0A5N6QBN3</accession>
<feature type="coiled-coil region" evidence="1">
    <location>
        <begin position="373"/>
        <end position="400"/>
    </location>
</feature>
<dbReference type="PANTHER" id="PTHR33883">
    <property type="entry name" value="WPP DOMAIN-ASSOCIATED PROTEIN"/>
    <property type="match status" value="1"/>
</dbReference>
<gene>
    <name evidence="2" type="ORF">FH972_000808</name>
</gene>
<protein>
    <recommendedName>
        <fullName evidence="4">WPP domain-associated protein</fullName>
    </recommendedName>
</protein>
<evidence type="ECO:0000313" key="2">
    <source>
        <dbReference type="EMBL" id="KAE7996059.1"/>
    </source>
</evidence>
<evidence type="ECO:0000256" key="1">
    <source>
        <dbReference type="SAM" id="Coils"/>
    </source>
</evidence>
<feature type="coiled-coil region" evidence="1">
    <location>
        <begin position="607"/>
        <end position="662"/>
    </location>
</feature>
<feature type="coiled-coil region" evidence="1">
    <location>
        <begin position="446"/>
        <end position="487"/>
    </location>
</feature>
<evidence type="ECO:0000313" key="3">
    <source>
        <dbReference type="Proteomes" id="UP000327013"/>
    </source>
</evidence>
<sequence>MESLRVMDAGVAPCSDGSMQLGDNLQENENMGDELLEDLDSYLEDINDRLTISRMVSDSIIRGMVNAVKEDADEKIAQKELEVAGLKDILHLYHMDADKNEFLGSSSSCHESKIPSHCRMYCNFSDAFVENDNMRESLGSLRNAAKDQFKMLKKEIDRLREVSSIRKISSGSELLGLGGILQDKVSERWTDVDIMLESLKATTDNVYNWMEDTLQLSKASLCAWQLEQEFQADIEGMVIKNCIQSLQEEYEERLWDQNAQFCGKESVNWHEKIKEISSLRQELDAISKSLSVYEFGQLTSLGSLGSVEEWSNDKWADNFHRKVLGKQVSSSTLVWEGNGKHQDANANMPENSDPGYLMHMERDKLISEMATMRRNHEHKVQEMTEANFSLKRELLKLLEKGPSLPLKKDKEFDMLKKKIPHFISKLDDILVENQKLHAFNENAENLGSLKDRMESLLSENRQLKDSLSDKKKEVNFLSSQVSDAEDKMSQQLLIEADLLHAIEDGHIKDSISEEVYKCVLRELLCQIKCGTEESDLQCNMMQEIFKLVFKEAVYISEPAGKNEIDDSDMESIIMQALGGIIFREVLKDAEEKVITENTLRVSLEVEALEKEEELRLVALEMERLKQEIHSLVASVDGKEKLMQETTAALAKEKEQFELASQQQQILFSDKSKPSNVLKGNLAQALEKIAQYKEGVCKLNQKLDAVTQEKQKALSLFKVKEREHQKQMESIVVFVQGFFKSVAVFENRVTENISNTSLRLEKLISESHLLIPNANVLQSTGLLYKQRLERRCSDLEKAEAEVDLLGDEVGALLSLLEKIYIALDHYSPILQHYPGITEILKLVKRELSGESTKAV</sequence>
<dbReference type="InterPro" id="IPR037490">
    <property type="entry name" value="WAP"/>
</dbReference>
<proteinExistence type="predicted"/>
<dbReference type="EMBL" id="CM017321">
    <property type="protein sequence ID" value="KAE7996059.1"/>
    <property type="molecule type" value="Genomic_DNA"/>
</dbReference>
<name>A0A5N6QBN3_9ROSI</name>
<keyword evidence="1" id="KW-0175">Coiled coil</keyword>
<dbReference type="Proteomes" id="UP000327013">
    <property type="component" value="Chromosome 1"/>
</dbReference>
<dbReference type="OrthoDB" id="619142at2759"/>
<reference evidence="2 3" key="1">
    <citation type="submission" date="2019-06" db="EMBL/GenBank/DDBJ databases">
        <title>A chromosomal-level reference genome of Carpinus fangiana (Coryloideae, Betulaceae).</title>
        <authorList>
            <person name="Yang X."/>
            <person name="Wang Z."/>
            <person name="Zhang L."/>
            <person name="Hao G."/>
            <person name="Liu J."/>
            <person name="Yang Y."/>
        </authorList>
    </citation>
    <scope>NUCLEOTIDE SEQUENCE [LARGE SCALE GENOMIC DNA]</scope>
    <source>
        <strain evidence="2">Cfa_2016G</strain>
        <tissue evidence="2">Leaf</tissue>
    </source>
</reference>
<keyword evidence="3" id="KW-1185">Reference proteome</keyword>
<evidence type="ECO:0008006" key="4">
    <source>
        <dbReference type="Google" id="ProtNLM"/>
    </source>
</evidence>
<dbReference type="PANTHER" id="PTHR33883:SF10">
    <property type="entry name" value="WPP DOMAIN-ASSOCIATED PROTEIN"/>
    <property type="match status" value="1"/>
</dbReference>
<dbReference type="AlphaFoldDB" id="A0A5N6QBN3"/>
<organism evidence="2 3">
    <name type="scientific">Carpinus fangiana</name>
    <dbReference type="NCBI Taxonomy" id="176857"/>
    <lineage>
        <taxon>Eukaryota</taxon>
        <taxon>Viridiplantae</taxon>
        <taxon>Streptophyta</taxon>
        <taxon>Embryophyta</taxon>
        <taxon>Tracheophyta</taxon>
        <taxon>Spermatophyta</taxon>
        <taxon>Magnoliopsida</taxon>
        <taxon>eudicotyledons</taxon>
        <taxon>Gunneridae</taxon>
        <taxon>Pentapetalae</taxon>
        <taxon>rosids</taxon>
        <taxon>fabids</taxon>
        <taxon>Fagales</taxon>
        <taxon>Betulaceae</taxon>
        <taxon>Carpinus</taxon>
    </lineage>
</organism>